<protein>
    <recommendedName>
        <fullName evidence="3">MBD domain-containing protein</fullName>
    </recommendedName>
</protein>
<dbReference type="SMART" id="SM00391">
    <property type="entry name" value="MBD"/>
    <property type="match status" value="1"/>
</dbReference>
<dbReference type="GO" id="GO:0005634">
    <property type="term" value="C:nucleus"/>
    <property type="evidence" value="ECO:0007669"/>
    <property type="project" value="TreeGrafter"/>
</dbReference>
<feature type="compositionally biased region" description="Polar residues" evidence="2">
    <location>
        <begin position="415"/>
        <end position="438"/>
    </location>
</feature>
<proteinExistence type="predicted"/>
<name>A0A484D5V2_PERFV</name>
<sequence length="1774" mass="187704">MVCYMNNLPWLSLSDYIIHLHLSLQALHLHPRPYSDVNSTNTSAGVIILFEDLLQSCGKSRCLGIKSDFTGSLCASNLPACTLDSGYPSQNRSWLLKDDKVLAGRSYKMMGGTETVSGDKDGVHTTAIHVPIGWQRRVEGGQVIYVSPSGTALSSLDEVKTYLLTDGTCKCGLECPLIIHKVFNFTVGVKVEQHIQPLGKAEQDMTKLCNHRRKVVAMAALCRSMQASQLPFANLHHPEMSSGVDSRNSKRVLVEREEEDHGIYHPKLHLAPARLQSNIHINPCASPKSSYHFIYPYNGSSPVLHTSTHSHHPLDALRRLPHPSPILVSSSSSTSSFPAYSVAQRSPRTPTPQGQRTPKTPETPGSPRHGPLSSPPPSSPMAMGGGGRGAQTHAHHPHGVIVGGSPLSRSPSPSVNNMNCASPHQRSRHPSASPSTLSDHGGGSAAGGGLMGSNLPQRRKSTSSSPHSPLHGSPNPSPHFPKYKLEDILEQFKNSGNSSTNNHHLLIPTNPSLLTNQSSSNPNALSSKPLKSAMSPILSTGPPGFGLNSAGTSSLPLGPFLNHHHSHQVKLPHPASFPASSLLSAAAKAQLANQITQGPSSNVASHPVSLPSSLEVSKEAQQQQSSKVTNSTLHNSHPPSSNASTRPPHPSLAAASSVLFPPSHSLAQSLASSLPHLPPTAERSASHRKRQRRSPTVLSMLRDTQQLTNGPRKTPPGDAVSATVINLSSSSPSFPSSSHSSSTSAVQNQNAAMLENHHPLIPGQMPRLPAPRQMAHLSRPPRQTEALDFTTGPTHSPLGLDPPTQPLSALLHLLSVQNAQASALNSASAQPGSVSIEGGGHTNKQSPRRSPSSPAPHSNVRHPQTRSPCRTSNTNLLPSVLQPLSPPPTSSHFRSVQSQSRPQSTKSSPLQRHSPSTLLPNSNLALHNSISPSQHTFPTPSDKHQLTENHIPTIDSVSQAPLREASPQAMEISSISIPTSVDLSHSQGSVSMAISSSPKPLDLSNHVLALLAASSTVPQGEGSSSDRTTDVVMSSQENPTAGPEEPRCVDPKISIATKPPADTSPGPDFSSRLVDNHSPHTPSAVGDSTSPLPLAEAFPFMNQEQLLQLLSSTGGLPSLLDPTVLASLPLGGLWLGGQHAQIPPANAQPPQTLAEQQLLMQQQETQQQNQDQQQKHQQINNNSLFPLLPLLSGAQGELPLSLLGLLNPLPPPASTPTSGQEADLGLTEKPSLQALLMASLLLGHQQTPLLPLSGLGQLSQVSLEVPLQQPQHIPTTLEGLTLDKTSGLLDPSTLSGAGLLEVAQSLLPIPPGAEGSIQALQSLLLPASLPPSHAAFLPLSPALLTAALSSAELHPSPHTQLASAQQTQHTQPQVPTDAGVDTLIPLSLQGKDNPILQQLLPTLLNSAVLGDLSGITGLHNLLGIGAGSILLPPVQTSALGMPLLQGPDGAINLLNNIQLNLAPPSEGEKPMTLQEAQSPAPQEDIPACQMAPEVVPSPVPAPVLAPAQEHTPPQQRVSEGRSVIDPYTSFMDTIYTSFLQVSAKEQEGRAHMGPSDPTSPFCALPPVSFPVEHHTPVPTLPQASAPVSLSPRRACSLRNPCLSRLSLEAAAHSPAQGTPKPTEDGSTSPLQRKPVMVEGHTHPEPPLPSIYLEEAKTDCTGPAAAVCPYVEAGVDRQGHLPHVGYLSPRDGCSGRTNEETAGTLLHTEQGRDQAGAAGGARRGRKRKQTLQNVLEDFRDMDATTLEETKATTALLKPERSVRGRRRRGARSQRQ</sequence>
<dbReference type="PANTHER" id="PTHR16112">
    <property type="entry name" value="METHYL-CPG BINDING PROTEIN, DROSOPHILA"/>
    <property type="match status" value="1"/>
</dbReference>
<feature type="compositionally biased region" description="Polar residues" evidence="2">
    <location>
        <begin position="865"/>
        <end position="875"/>
    </location>
</feature>
<gene>
    <name evidence="4" type="ORF">EPR50_G00078590</name>
</gene>
<feature type="region of interest" description="Disordered" evidence="2">
    <location>
        <begin position="596"/>
        <end position="656"/>
    </location>
</feature>
<feature type="region of interest" description="Disordered" evidence="2">
    <location>
        <begin position="674"/>
        <end position="720"/>
    </location>
</feature>
<evidence type="ECO:0000256" key="1">
    <source>
        <dbReference type="SAM" id="Coils"/>
    </source>
</evidence>
<dbReference type="SUPFAM" id="SSF54171">
    <property type="entry name" value="DNA-binding domain"/>
    <property type="match status" value="1"/>
</dbReference>
<feature type="compositionally biased region" description="Polar residues" evidence="2">
    <location>
        <begin position="694"/>
        <end position="711"/>
    </location>
</feature>
<dbReference type="PANTHER" id="PTHR16112:SF17">
    <property type="entry name" value="METHYL-CPG-BINDING DOMAIN PROTEIN 6"/>
    <property type="match status" value="1"/>
</dbReference>
<dbReference type="Proteomes" id="UP000295070">
    <property type="component" value="Chromosome 7"/>
</dbReference>
<evidence type="ECO:0000313" key="5">
    <source>
        <dbReference type="Proteomes" id="UP000295070"/>
    </source>
</evidence>
<dbReference type="PROSITE" id="PS50982">
    <property type="entry name" value="MBD"/>
    <property type="match status" value="1"/>
</dbReference>
<feature type="region of interest" description="Disordered" evidence="2">
    <location>
        <begin position="1015"/>
        <end position="1090"/>
    </location>
</feature>
<evidence type="ECO:0000313" key="4">
    <source>
        <dbReference type="EMBL" id="TDH10739.1"/>
    </source>
</evidence>
<feature type="region of interest" description="Disordered" evidence="2">
    <location>
        <begin position="1744"/>
        <end position="1774"/>
    </location>
</feature>
<feature type="compositionally biased region" description="Polar residues" evidence="2">
    <location>
        <begin position="596"/>
        <end position="645"/>
    </location>
</feature>
<feature type="compositionally biased region" description="Polar residues" evidence="2">
    <location>
        <begin position="892"/>
        <end position="922"/>
    </location>
</feature>
<dbReference type="GO" id="GO:0003677">
    <property type="term" value="F:DNA binding"/>
    <property type="evidence" value="ECO:0007669"/>
    <property type="project" value="InterPro"/>
</dbReference>
<evidence type="ECO:0000259" key="3">
    <source>
        <dbReference type="PROSITE" id="PS50982"/>
    </source>
</evidence>
<dbReference type="GO" id="GO:0010369">
    <property type="term" value="C:chromocenter"/>
    <property type="evidence" value="ECO:0007669"/>
    <property type="project" value="TreeGrafter"/>
</dbReference>
<feature type="compositionally biased region" description="Low complexity" evidence="2">
    <location>
        <begin position="1365"/>
        <end position="1376"/>
    </location>
</feature>
<feature type="domain" description="MBD" evidence="3">
    <location>
        <begin position="120"/>
        <end position="190"/>
    </location>
</feature>
<feature type="compositionally biased region" description="Gly residues" evidence="2">
    <location>
        <begin position="440"/>
        <end position="451"/>
    </location>
</feature>
<feature type="coiled-coil region" evidence="1">
    <location>
        <begin position="1155"/>
        <end position="1182"/>
    </location>
</feature>
<evidence type="ECO:0000256" key="2">
    <source>
        <dbReference type="SAM" id="MobiDB-lite"/>
    </source>
</evidence>
<dbReference type="STRING" id="8167.A0A484D5V2"/>
<comment type="caution">
    <text evidence="4">The sequence shown here is derived from an EMBL/GenBank/DDBJ whole genome shotgun (WGS) entry which is preliminary data.</text>
</comment>
<feature type="compositionally biased region" description="Polar residues" evidence="2">
    <location>
        <begin position="492"/>
        <end position="526"/>
    </location>
</feature>
<feature type="region of interest" description="Disordered" evidence="2">
    <location>
        <begin position="824"/>
        <end position="922"/>
    </location>
</feature>
<feature type="compositionally biased region" description="Low complexity" evidence="2">
    <location>
        <begin position="462"/>
        <end position="474"/>
    </location>
</feature>
<feature type="region of interest" description="Disordered" evidence="2">
    <location>
        <begin position="325"/>
        <end position="537"/>
    </location>
</feature>
<dbReference type="EMBL" id="SCKG01000007">
    <property type="protein sequence ID" value="TDH10739.1"/>
    <property type="molecule type" value="Genomic_DNA"/>
</dbReference>
<dbReference type="GO" id="GO:0003682">
    <property type="term" value="F:chromatin binding"/>
    <property type="evidence" value="ECO:0007669"/>
    <property type="project" value="TreeGrafter"/>
</dbReference>
<feature type="region of interest" description="Disordered" evidence="2">
    <location>
        <begin position="1355"/>
        <end position="1378"/>
    </location>
</feature>
<keyword evidence="5" id="KW-1185">Reference proteome</keyword>
<dbReference type="InterPro" id="IPR016177">
    <property type="entry name" value="DNA-bd_dom_sf"/>
</dbReference>
<dbReference type="InterPro" id="IPR001739">
    <property type="entry name" value="Methyl_CpG_DNA-bd"/>
</dbReference>
<accession>A0A484D5V2</accession>
<feature type="region of interest" description="Disordered" evidence="2">
    <location>
        <begin position="1610"/>
        <end position="1631"/>
    </location>
</feature>
<feature type="compositionally biased region" description="Low complexity" evidence="2">
    <location>
        <begin position="325"/>
        <end position="372"/>
    </location>
</feature>
<feature type="compositionally biased region" description="Basic residues" evidence="2">
    <location>
        <begin position="1762"/>
        <end position="1774"/>
    </location>
</feature>
<feature type="region of interest" description="Disordered" evidence="2">
    <location>
        <begin position="776"/>
        <end position="804"/>
    </location>
</feature>
<reference evidence="4 5" key="1">
    <citation type="submission" date="2019-01" db="EMBL/GenBank/DDBJ databases">
        <title>A chromosome-scale genome assembly of the yellow perch, Perca flavescens.</title>
        <authorList>
            <person name="Feron R."/>
            <person name="Morvezen R."/>
            <person name="Bestin A."/>
            <person name="Haffray P."/>
            <person name="Klopp C."/>
            <person name="Zahm M."/>
            <person name="Cabau C."/>
            <person name="Roques C."/>
            <person name="Donnadieu C."/>
            <person name="Bouchez O."/>
            <person name="Christie M."/>
            <person name="Larson W."/>
            <person name="Guiguen Y."/>
        </authorList>
    </citation>
    <scope>NUCLEOTIDE SEQUENCE [LARGE SCALE GENOMIC DNA]</scope>
    <source>
        <strain evidence="4">YP-PL-M2</strain>
        <tissue evidence="4">Blood</tissue>
    </source>
</reference>
<feature type="compositionally biased region" description="Low complexity" evidence="2">
    <location>
        <begin position="405"/>
        <end position="414"/>
    </location>
</feature>
<feature type="region of interest" description="Disordered" evidence="2">
    <location>
        <begin position="1706"/>
        <end position="1732"/>
    </location>
</feature>
<organism evidence="4 5">
    <name type="scientific">Perca flavescens</name>
    <name type="common">American yellow perch</name>
    <name type="synonym">Morone flavescens</name>
    <dbReference type="NCBI Taxonomy" id="8167"/>
    <lineage>
        <taxon>Eukaryota</taxon>
        <taxon>Metazoa</taxon>
        <taxon>Chordata</taxon>
        <taxon>Craniata</taxon>
        <taxon>Vertebrata</taxon>
        <taxon>Euteleostomi</taxon>
        <taxon>Actinopterygii</taxon>
        <taxon>Neopterygii</taxon>
        <taxon>Teleostei</taxon>
        <taxon>Neoteleostei</taxon>
        <taxon>Acanthomorphata</taxon>
        <taxon>Eupercaria</taxon>
        <taxon>Perciformes</taxon>
        <taxon>Percoidei</taxon>
        <taxon>Percidae</taxon>
        <taxon>Percinae</taxon>
        <taxon>Perca</taxon>
    </lineage>
</organism>
<feature type="compositionally biased region" description="Polar residues" evidence="2">
    <location>
        <begin position="1015"/>
        <end position="1039"/>
    </location>
</feature>
<keyword evidence="1" id="KW-0175">Coiled coil</keyword>